<organism evidence="8 9">
    <name type="scientific">Gordonia liuliyuniae</name>
    <dbReference type="NCBI Taxonomy" id="2911517"/>
    <lineage>
        <taxon>Bacteria</taxon>
        <taxon>Bacillati</taxon>
        <taxon>Actinomycetota</taxon>
        <taxon>Actinomycetes</taxon>
        <taxon>Mycobacteriales</taxon>
        <taxon>Gordoniaceae</taxon>
        <taxon>Gordonia</taxon>
    </lineage>
</organism>
<dbReference type="InterPro" id="IPR037069">
    <property type="entry name" value="AcylCoA_DH/ox_N_sf"/>
</dbReference>
<dbReference type="InterPro" id="IPR013786">
    <property type="entry name" value="AcylCoA_DH/ox_N"/>
</dbReference>
<evidence type="ECO:0000259" key="7">
    <source>
        <dbReference type="Pfam" id="PF02771"/>
    </source>
</evidence>
<feature type="domain" description="Acyl-CoA dehydrogenase/oxidase C-terminal" evidence="6">
    <location>
        <begin position="190"/>
        <end position="321"/>
    </location>
</feature>
<dbReference type="EMBL" id="JAKKOR010000001">
    <property type="protein sequence ID" value="MCF8587313.1"/>
    <property type="molecule type" value="Genomic_DNA"/>
</dbReference>
<dbReference type="InterPro" id="IPR009100">
    <property type="entry name" value="AcylCoA_DH/oxidase_NM_dom_sf"/>
</dbReference>
<dbReference type="Proteomes" id="UP001200110">
    <property type="component" value="Unassembled WGS sequence"/>
</dbReference>
<dbReference type="RefSeq" id="WP_236996530.1">
    <property type="nucleotide sequence ID" value="NZ_JAKKOR010000001.1"/>
</dbReference>
<evidence type="ECO:0000256" key="5">
    <source>
        <dbReference type="ARBA" id="ARBA00023002"/>
    </source>
</evidence>
<comment type="caution">
    <text evidence="8">The sequence shown here is derived from an EMBL/GenBank/DDBJ whole genome shotgun (WGS) entry which is preliminary data.</text>
</comment>
<comment type="cofactor">
    <cofactor evidence="1">
        <name>FAD</name>
        <dbReference type="ChEBI" id="CHEBI:57692"/>
    </cofactor>
</comment>
<name>A0ABS9IP24_9ACTN</name>
<evidence type="ECO:0000256" key="2">
    <source>
        <dbReference type="ARBA" id="ARBA00009347"/>
    </source>
</evidence>
<evidence type="ECO:0000256" key="4">
    <source>
        <dbReference type="ARBA" id="ARBA00022827"/>
    </source>
</evidence>
<dbReference type="PANTHER" id="PTHR43884:SF20">
    <property type="entry name" value="ACYL-COA DEHYDROGENASE FADE28"/>
    <property type="match status" value="1"/>
</dbReference>
<sequence>MDFELSDEQTMLREVSRSMLAAHCTLDRVRAVSSDADDIDDGLWRRGVEMGWTGLPVPDRHGGSGMGLVESTLVAEEIGRALAPTLWNDTAIAAWAAAAGGAPDEVIAALAEGDQKAALVIDTGFVHAAPAVDWLLAVDDSVRLIRAGSAHTLRRTTLDESRRFYSVSALGETAHQLDVEPQRVRDAAAVLIAADSLGVGEVTMRMTADYVKVRKQFDRPIGSFQVVKHKIADMLIALDGVRAATHYAAMAFDAGLPDASSAASVAKAFAAEKVSAITSDALQTHGGIGFTWEHDLHLYLRRATTDEFLGGSAAFHHDRVATLMA</sequence>
<evidence type="ECO:0000313" key="8">
    <source>
        <dbReference type="EMBL" id="MCF8587313.1"/>
    </source>
</evidence>
<proteinExistence type="inferred from homology"/>
<dbReference type="InterPro" id="IPR009075">
    <property type="entry name" value="AcylCo_DH/oxidase_C"/>
</dbReference>
<keyword evidence="9" id="KW-1185">Reference proteome</keyword>
<comment type="similarity">
    <text evidence="2">Belongs to the acyl-CoA dehydrogenase family.</text>
</comment>
<dbReference type="Gene3D" id="1.20.140.10">
    <property type="entry name" value="Butyryl-CoA Dehydrogenase, subunit A, domain 3"/>
    <property type="match status" value="1"/>
</dbReference>
<evidence type="ECO:0000256" key="3">
    <source>
        <dbReference type="ARBA" id="ARBA00022630"/>
    </source>
</evidence>
<feature type="domain" description="Acyl-CoA dehydrogenase/oxidase N-terminal" evidence="7">
    <location>
        <begin position="6"/>
        <end position="101"/>
    </location>
</feature>
<dbReference type="Pfam" id="PF02771">
    <property type="entry name" value="Acyl-CoA_dh_N"/>
    <property type="match status" value="1"/>
</dbReference>
<gene>
    <name evidence="8" type="ORF">L5G33_02385</name>
</gene>
<dbReference type="InterPro" id="IPR036250">
    <property type="entry name" value="AcylCo_DH-like_C"/>
</dbReference>
<protein>
    <submittedName>
        <fullName evidence="8">Acyl-CoA/acyl-ACP dehydrogenase</fullName>
    </submittedName>
</protein>
<dbReference type="Gene3D" id="1.10.540.10">
    <property type="entry name" value="Acyl-CoA dehydrogenase/oxidase, N-terminal domain"/>
    <property type="match status" value="1"/>
</dbReference>
<dbReference type="SUPFAM" id="SSF47203">
    <property type="entry name" value="Acyl-CoA dehydrogenase C-terminal domain-like"/>
    <property type="match status" value="1"/>
</dbReference>
<evidence type="ECO:0000313" key="9">
    <source>
        <dbReference type="Proteomes" id="UP001200110"/>
    </source>
</evidence>
<keyword evidence="4" id="KW-0274">FAD</keyword>
<evidence type="ECO:0000256" key="1">
    <source>
        <dbReference type="ARBA" id="ARBA00001974"/>
    </source>
</evidence>
<reference evidence="8 9" key="1">
    <citation type="submission" date="2022-01" db="EMBL/GenBank/DDBJ databases">
        <authorList>
            <person name="Huang Y."/>
        </authorList>
    </citation>
    <scope>NUCLEOTIDE SEQUENCE [LARGE SCALE GENOMIC DNA]</scope>
    <source>
        <strain evidence="8 9">HY366</strain>
    </source>
</reference>
<dbReference type="PANTHER" id="PTHR43884">
    <property type="entry name" value="ACYL-COA DEHYDROGENASE"/>
    <property type="match status" value="1"/>
</dbReference>
<accession>A0ABS9IP24</accession>
<keyword evidence="5" id="KW-0560">Oxidoreductase</keyword>
<keyword evidence="3" id="KW-0285">Flavoprotein</keyword>
<evidence type="ECO:0000259" key="6">
    <source>
        <dbReference type="Pfam" id="PF00441"/>
    </source>
</evidence>
<dbReference type="SUPFAM" id="SSF56645">
    <property type="entry name" value="Acyl-CoA dehydrogenase NM domain-like"/>
    <property type="match status" value="1"/>
</dbReference>
<dbReference type="Pfam" id="PF00441">
    <property type="entry name" value="Acyl-CoA_dh_1"/>
    <property type="match status" value="1"/>
</dbReference>